<feature type="signal peptide" evidence="2">
    <location>
        <begin position="1"/>
        <end position="27"/>
    </location>
</feature>
<keyword evidence="4" id="KW-1185">Reference proteome</keyword>
<feature type="chain" id="PRO_5015990367" evidence="2">
    <location>
        <begin position="28"/>
        <end position="244"/>
    </location>
</feature>
<protein>
    <submittedName>
        <fullName evidence="3">VCBS repeat-containing protein</fullName>
    </submittedName>
</protein>
<dbReference type="AlphaFoldDB" id="A0A2V3W9W5"/>
<keyword evidence="1" id="KW-0472">Membrane</keyword>
<comment type="caution">
    <text evidence="3">The sequence shown here is derived from an EMBL/GenBank/DDBJ whole genome shotgun (WGS) entry which is preliminary data.</text>
</comment>
<dbReference type="NCBIfam" id="TIGR01965">
    <property type="entry name" value="VCBS_repeat"/>
    <property type="match status" value="1"/>
</dbReference>
<dbReference type="Proteomes" id="UP000247922">
    <property type="component" value="Unassembled WGS sequence"/>
</dbReference>
<keyword evidence="1" id="KW-1133">Transmembrane helix</keyword>
<proteinExistence type="predicted"/>
<dbReference type="InterPro" id="IPR010221">
    <property type="entry name" value="VCBS_dom"/>
</dbReference>
<keyword evidence="1" id="KW-0812">Transmembrane</keyword>
<evidence type="ECO:0000256" key="2">
    <source>
        <dbReference type="SAM" id="SignalP"/>
    </source>
</evidence>
<gene>
    <name evidence="3" type="ORF">DES38_10947</name>
</gene>
<evidence type="ECO:0000313" key="3">
    <source>
        <dbReference type="EMBL" id="PXW89811.1"/>
    </source>
</evidence>
<reference evidence="3 4" key="1">
    <citation type="submission" date="2018-05" db="EMBL/GenBank/DDBJ databases">
        <title>Genomic Encyclopedia of Type Strains, Phase IV (KMG-IV): sequencing the most valuable type-strain genomes for metagenomic binning, comparative biology and taxonomic classification.</title>
        <authorList>
            <person name="Goeker M."/>
        </authorList>
    </citation>
    <scope>NUCLEOTIDE SEQUENCE [LARGE SCALE GENOMIC DNA]</scope>
    <source>
        <strain evidence="3 4">DSM 22440</strain>
    </source>
</reference>
<keyword evidence="2" id="KW-0732">Signal</keyword>
<dbReference type="EMBL" id="QJJR01000009">
    <property type="protein sequence ID" value="PXW89811.1"/>
    <property type="molecule type" value="Genomic_DNA"/>
</dbReference>
<evidence type="ECO:0000256" key="1">
    <source>
        <dbReference type="SAM" id="Phobius"/>
    </source>
</evidence>
<accession>A0A2V3W9W5</accession>
<dbReference type="RefSeq" id="WP_110251675.1">
    <property type="nucleotide sequence ID" value="NZ_QJJR01000009.1"/>
</dbReference>
<sequence length="244" mass="26951">MKIFKFLYVIICFIVFTSYVLPTVANAKSSVDQEVYGDISVEKTGDYAYSLHNTVSGDKDKIIFNDEMNEGTIFYEDGSKSEVSINTSKATDGSIESAYVTIDGEVVAEMETETSDLKPKLLSDNTLNKAQSTAITTKAVPTDPGGSSSYKFIKTYKMKVNATKKTGDIATIILGLCPGYAVPAAIIAAISVLKPQKKAYVKISMYYNKYASVTKQIKKKYYVYKNSNYTGLTKSYTSYEKVFN</sequence>
<organism evidence="3 4">
    <name type="scientific">Streptohalobacillus salinus</name>
    <dbReference type="NCBI Taxonomy" id="621096"/>
    <lineage>
        <taxon>Bacteria</taxon>
        <taxon>Bacillati</taxon>
        <taxon>Bacillota</taxon>
        <taxon>Bacilli</taxon>
        <taxon>Bacillales</taxon>
        <taxon>Bacillaceae</taxon>
        <taxon>Streptohalobacillus</taxon>
    </lineage>
</organism>
<evidence type="ECO:0000313" key="4">
    <source>
        <dbReference type="Proteomes" id="UP000247922"/>
    </source>
</evidence>
<name>A0A2V3W9W5_9BACI</name>
<feature type="transmembrane region" description="Helical" evidence="1">
    <location>
        <begin position="169"/>
        <end position="193"/>
    </location>
</feature>